<dbReference type="CDD" id="cd02503">
    <property type="entry name" value="MobA"/>
    <property type="match status" value="1"/>
</dbReference>
<organism evidence="9 10">
    <name type="scientific">Planococcus maitriensis</name>
    <dbReference type="NCBI Taxonomy" id="221799"/>
    <lineage>
        <taxon>Bacteria</taxon>
        <taxon>Bacillati</taxon>
        <taxon>Bacillota</taxon>
        <taxon>Bacilli</taxon>
        <taxon>Bacillales</taxon>
        <taxon>Caryophanaceae</taxon>
        <taxon>Planococcus</taxon>
    </lineage>
</organism>
<dbReference type="InterPro" id="IPR025877">
    <property type="entry name" value="MobA-like_NTP_Trfase"/>
</dbReference>
<evidence type="ECO:0000256" key="4">
    <source>
        <dbReference type="ARBA" id="ARBA00022741"/>
    </source>
</evidence>
<evidence type="ECO:0000313" key="9">
    <source>
        <dbReference type="EMBL" id="RAZ68320.1"/>
    </source>
</evidence>
<evidence type="ECO:0000259" key="8">
    <source>
        <dbReference type="Pfam" id="PF12804"/>
    </source>
</evidence>
<dbReference type="GO" id="GO:0016779">
    <property type="term" value="F:nucleotidyltransferase activity"/>
    <property type="evidence" value="ECO:0007669"/>
    <property type="project" value="UniProtKB-KW"/>
</dbReference>
<evidence type="ECO:0000313" key="10">
    <source>
        <dbReference type="Proteomes" id="UP000251869"/>
    </source>
</evidence>
<feature type="domain" description="MobA-like NTP transferase" evidence="8">
    <location>
        <begin position="6"/>
        <end position="152"/>
    </location>
</feature>
<evidence type="ECO:0000256" key="3">
    <source>
        <dbReference type="ARBA" id="ARBA00022723"/>
    </source>
</evidence>
<keyword evidence="2 9" id="KW-0808">Transferase</keyword>
<accession>A0A365K743</accession>
<keyword evidence="1" id="KW-0963">Cytoplasm</keyword>
<dbReference type="RefSeq" id="WP_112232048.1">
    <property type="nucleotide sequence ID" value="NZ_QLZQ01000002.1"/>
</dbReference>
<keyword evidence="7" id="KW-0501">Molybdenum cofactor biosynthesis</keyword>
<dbReference type="OrthoDB" id="9788394at2"/>
<name>A0A365K743_9BACL</name>
<keyword evidence="10" id="KW-1185">Reference proteome</keyword>
<keyword evidence="5" id="KW-0460">Magnesium</keyword>
<dbReference type="GO" id="GO:0046872">
    <property type="term" value="F:metal ion binding"/>
    <property type="evidence" value="ECO:0007669"/>
    <property type="project" value="UniProtKB-KW"/>
</dbReference>
<dbReference type="AlphaFoldDB" id="A0A365K743"/>
<comment type="caution">
    <text evidence="9">The sequence shown here is derived from an EMBL/GenBank/DDBJ whole genome shotgun (WGS) entry which is preliminary data.</text>
</comment>
<evidence type="ECO:0000256" key="5">
    <source>
        <dbReference type="ARBA" id="ARBA00022842"/>
    </source>
</evidence>
<dbReference type="InterPro" id="IPR013482">
    <property type="entry name" value="Molybde_CF_guanTrfase"/>
</dbReference>
<proteinExistence type="predicted"/>
<gene>
    <name evidence="9" type="ORF">DP119_06535</name>
</gene>
<evidence type="ECO:0000256" key="1">
    <source>
        <dbReference type="ARBA" id="ARBA00022490"/>
    </source>
</evidence>
<dbReference type="SUPFAM" id="SSF53448">
    <property type="entry name" value="Nucleotide-diphospho-sugar transferases"/>
    <property type="match status" value="1"/>
</dbReference>
<protein>
    <submittedName>
        <fullName evidence="9">Molybdenum cofactor guanylyltransferase</fullName>
    </submittedName>
</protein>
<dbReference type="Proteomes" id="UP000251869">
    <property type="component" value="Unassembled WGS sequence"/>
</dbReference>
<dbReference type="Gene3D" id="3.90.550.10">
    <property type="entry name" value="Spore Coat Polysaccharide Biosynthesis Protein SpsA, Chain A"/>
    <property type="match status" value="1"/>
</dbReference>
<evidence type="ECO:0000256" key="6">
    <source>
        <dbReference type="ARBA" id="ARBA00023134"/>
    </source>
</evidence>
<evidence type="ECO:0000256" key="2">
    <source>
        <dbReference type="ARBA" id="ARBA00022679"/>
    </source>
</evidence>
<dbReference type="GO" id="GO:0005525">
    <property type="term" value="F:GTP binding"/>
    <property type="evidence" value="ECO:0007669"/>
    <property type="project" value="UniProtKB-KW"/>
</dbReference>
<dbReference type="InterPro" id="IPR029044">
    <property type="entry name" value="Nucleotide-diphossugar_trans"/>
</dbReference>
<keyword evidence="6" id="KW-0342">GTP-binding</keyword>
<dbReference type="GO" id="GO:0006777">
    <property type="term" value="P:Mo-molybdopterin cofactor biosynthetic process"/>
    <property type="evidence" value="ECO:0007669"/>
    <property type="project" value="UniProtKB-KW"/>
</dbReference>
<keyword evidence="9" id="KW-0548">Nucleotidyltransferase</keyword>
<reference evidence="9 10" key="1">
    <citation type="submission" date="2018-06" db="EMBL/GenBank/DDBJ databases">
        <title>The draft genome sequences of strains SCU63 and S1.</title>
        <authorList>
            <person name="Gan L."/>
        </authorList>
    </citation>
    <scope>NUCLEOTIDE SEQUENCE [LARGE SCALE GENOMIC DNA]</scope>
    <source>
        <strain evidence="9 10">S1</strain>
    </source>
</reference>
<dbReference type="PANTHER" id="PTHR19136:SF81">
    <property type="entry name" value="MOLYBDENUM COFACTOR GUANYLYLTRANSFERASE"/>
    <property type="match status" value="1"/>
</dbReference>
<keyword evidence="4" id="KW-0547">Nucleotide-binding</keyword>
<sequence length="187" mass="20760">MRNTVGILLAGGLSSRFGSPKAFARVDGVYFYEKVYKALDAVCDQVIIVTREELMPLFAKELDLVTDLPDIKGQGPLAGICTAMKLRQAAMYMVLPCDMPYIGPEETNAFRQLAAGTKHVTGVQTPDEKIPLFSLWKGSFAEDLERAINNGNLSVFDFLASLETRWIDASVIHQDQGKFRNINRNTL</sequence>
<dbReference type="PANTHER" id="PTHR19136">
    <property type="entry name" value="MOLYBDENUM COFACTOR GUANYLYLTRANSFERASE"/>
    <property type="match status" value="1"/>
</dbReference>
<dbReference type="Pfam" id="PF12804">
    <property type="entry name" value="NTP_transf_3"/>
    <property type="match status" value="1"/>
</dbReference>
<keyword evidence="3" id="KW-0479">Metal-binding</keyword>
<evidence type="ECO:0000256" key="7">
    <source>
        <dbReference type="ARBA" id="ARBA00023150"/>
    </source>
</evidence>
<dbReference type="EMBL" id="QLZQ01000002">
    <property type="protein sequence ID" value="RAZ68320.1"/>
    <property type="molecule type" value="Genomic_DNA"/>
</dbReference>